<name>A0ABZ3H2T0_GEOAI</name>
<keyword evidence="4" id="KW-0808">Transferase</keyword>
<evidence type="ECO:0000256" key="6">
    <source>
        <dbReference type="ARBA" id="ARBA00029440"/>
    </source>
</evidence>
<comment type="cofactor">
    <cofactor evidence="1">
        <name>pyridoxal 5'-phosphate</name>
        <dbReference type="ChEBI" id="CHEBI:597326"/>
    </cofactor>
</comment>
<dbReference type="InterPro" id="IPR004636">
    <property type="entry name" value="AcOrn/SuccOrn_fam"/>
</dbReference>
<proteinExistence type="inferred from homology"/>
<dbReference type="GO" id="GO:0008483">
    <property type="term" value="F:transaminase activity"/>
    <property type="evidence" value="ECO:0007669"/>
    <property type="project" value="UniProtKB-KW"/>
</dbReference>
<accession>A0ABZ3H2T0</accession>
<keyword evidence="9" id="KW-1185">Reference proteome</keyword>
<evidence type="ECO:0000256" key="1">
    <source>
        <dbReference type="ARBA" id="ARBA00001933"/>
    </source>
</evidence>
<dbReference type="InterPro" id="IPR015424">
    <property type="entry name" value="PyrdxlP-dep_Trfase"/>
</dbReference>
<gene>
    <name evidence="8" type="ORF">LPQ35_00485</name>
</gene>
<dbReference type="Proteomes" id="UP001492541">
    <property type="component" value="Chromosome"/>
</dbReference>
<dbReference type="NCBIfam" id="TIGR00707">
    <property type="entry name" value="argD"/>
    <property type="match status" value="1"/>
</dbReference>
<dbReference type="GeneID" id="90448114"/>
<dbReference type="Pfam" id="PF00202">
    <property type="entry name" value="Aminotran_3"/>
    <property type="match status" value="1"/>
</dbReference>
<dbReference type="RefSeq" id="WP_193806734.1">
    <property type="nucleotide sequence ID" value="NZ_CP087714.1"/>
</dbReference>
<dbReference type="PANTHER" id="PTHR11986:SF79">
    <property type="entry name" value="ACETYLORNITHINE AMINOTRANSFERASE, MITOCHONDRIAL"/>
    <property type="match status" value="1"/>
</dbReference>
<dbReference type="InterPro" id="IPR049704">
    <property type="entry name" value="Aminotrans_3_PPA_site"/>
</dbReference>
<organism evidence="8 9">
    <name type="scientific">Geoglobus acetivorans</name>
    <dbReference type="NCBI Taxonomy" id="565033"/>
    <lineage>
        <taxon>Archaea</taxon>
        <taxon>Methanobacteriati</taxon>
        <taxon>Methanobacteriota</taxon>
        <taxon>Archaeoglobi</taxon>
        <taxon>Archaeoglobales</taxon>
        <taxon>Archaeoglobaceae</taxon>
        <taxon>Geoglobus</taxon>
    </lineage>
</organism>
<evidence type="ECO:0000256" key="2">
    <source>
        <dbReference type="ARBA" id="ARBA00022576"/>
    </source>
</evidence>
<protein>
    <submittedName>
        <fullName evidence="8">Aspartate aminotransferase family protein</fullName>
    </submittedName>
</protein>
<dbReference type="PROSITE" id="PS00600">
    <property type="entry name" value="AA_TRANSFER_CLASS_3"/>
    <property type="match status" value="1"/>
</dbReference>
<comment type="pathway">
    <text evidence="6">Amino-acid biosynthesis.</text>
</comment>
<dbReference type="PIRSF" id="PIRSF000521">
    <property type="entry name" value="Transaminase_4ab_Lys_Orn"/>
    <property type="match status" value="1"/>
</dbReference>
<dbReference type="InterPro" id="IPR005814">
    <property type="entry name" value="Aminotrans_3"/>
</dbReference>
<evidence type="ECO:0000256" key="4">
    <source>
        <dbReference type="ARBA" id="ARBA00022679"/>
    </source>
</evidence>
<dbReference type="NCBIfam" id="NF002325">
    <property type="entry name" value="PRK01278.1"/>
    <property type="match status" value="1"/>
</dbReference>
<reference evidence="8 9" key="1">
    <citation type="submission" date="2021-11" db="EMBL/GenBank/DDBJ databases">
        <title>Whole genome of Geoglobus acetivorans.</title>
        <authorList>
            <person name="Liu D."/>
        </authorList>
    </citation>
    <scope>NUCLEOTIDE SEQUENCE [LARGE SCALE GENOMIC DNA]</scope>
    <source>
        <strain evidence="8 9">SBH6</strain>
    </source>
</reference>
<dbReference type="InterPro" id="IPR050103">
    <property type="entry name" value="Class-III_PLP-dep_AT"/>
</dbReference>
<dbReference type="SUPFAM" id="SSF53383">
    <property type="entry name" value="PLP-dependent transferases"/>
    <property type="match status" value="1"/>
</dbReference>
<evidence type="ECO:0000256" key="3">
    <source>
        <dbReference type="ARBA" id="ARBA00022605"/>
    </source>
</evidence>
<evidence type="ECO:0000313" key="8">
    <source>
        <dbReference type="EMBL" id="XAT63875.1"/>
    </source>
</evidence>
<dbReference type="CDD" id="cd00610">
    <property type="entry name" value="OAT_like"/>
    <property type="match status" value="1"/>
</dbReference>
<keyword evidence="5 7" id="KW-0663">Pyridoxal phosphate</keyword>
<keyword evidence="2 8" id="KW-0032">Aminotransferase</keyword>
<sequence length="381" mass="42736">MSEIIEREKKVFIQFFNRYPIVIERAKGCWIFDEDGRKYLDLIAGIACVSVGHSNEYVIERVREQAEKLIHVSNLFYTKPQVELAEKLAEISGMDRFFFTNSGTESVEAALKIARRVTSRKKFVSFTGDFHGRSMGALSVTWKEKFREPFMPLIEPVSFAEFNSLESLENAVDGETAAVIMEPVQGEAGVYPAKKEFMKRLFELKEEHDFLIIFDEVQTGFGRTGEWFAKDIYGFEPDIMTLAKAMGNGFPIGAVAVSEEVHSGIQKGDHGSTFGGNPLACSASLATIEYMEQNNLLENSRKMGERFRKGLEGFDFVQDVRGFGLMVGLSVSDAKGFSQFAMGRGVLVNATSERDVRIIPPLTISREEVDLALSVFEEFAH</sequence>
<dbReference type="PANTHER" id="PTHR11986">
    <property type="entry name" value="AMINOTRANSFERASE CLASS III"/>
    <property type="match status" value="1"/>
</dbReference>
<evidence type="ECO:0000256" key="7">
    <source>
        <dbReference type="RuleBase" id="RU003560"/>
    </source>
</evidence>
<keyword evidence="3" id="KW-0028">Amino-acid biosynthesis</keyword>
<dbReference type="EMBL" id="CP087714">
    <property type="protein sequence ID" value="XAT63875.1"/>
    <property type="molecule type" value="Genomic_DNA"/>
</dbReference>
<dbReference type="InterPro" id="IPR015422">
    <property type="entry name" value="PyrdxlP-dep_Trfase_small"/>
</dbReference>
<dbReference type="Gene3D" id="3.90.1150.10">
    <property type="entry name" value="Aspartate Aminotransferase, domain 1"/>
    <property type="match status" value="1"/>
</dbReference>
<evidence type="ECO:0000256" key="5">
    <source>
        <dbReference type="ARBA" id="ARBA00022898"/>
    </source>
</evidence>
<dbReference type="InterPro" id="IPR015421">
    <property type="entry name" value="PyrdxlP-dep_Trfase_major"/>
</dbReference>
<evidence type="ECO:0000313" key="9">
    <source>
        <dbReference type="Proteomes" id="UP001492541"/>
    </source>
</evidence>
<comment type="similarity">
    <text evidence="7">Belongs to the class-III pyridoxal-phosphate-dependent aminotransferase family.</text>
</comment>
<dbReference type="Gene3D" id="3.40.640.10">
    <property type="entry name" value="Type I PLP-dependent aspartate aminotransferase-like (Major domain)"/>
    <property type="match status" value="1"/>
</dbReference>